<accession>A0A7J8ILW7</accession>
<feature type="compositionally biased region" description="Polar residues" evidence="1">
    <location>
        <begin position="45"/>
        <end position="60"/>
    </location>
</feature>
<dbReference type="Proteomes" id="UP000593571">
    <property type="component" value="Unassembled WGS sequence"/>
</dbReference>
<protein>
    <submittedName>
        <fullName evidence="2">Uncharacterized protein</fullName>
    </submittedName>
</protein>
<evidence type="ECO:0000256" key="1">
    <source>
        <dbReference type="SAM" id="MobiDB-lite"/>
    </source>
</evidence>
<reference evidence="2 3" key="1">
    <citation type="journal article" date="2020" name="Nature">
        <title>Six reference-quality genomes reveal evolution of bat adaptations.</title>
        <authorList>
            <person name="Jebb D."/>
            <person name="Huang Z."/>
            <person name="Pippel M."/>
            <person name="Hughes G.M."/>
            <person name="Lavrichenko K."/>
            <person name="Devanna P."/>
            <person name="Winkler S."/>
            <person name="Jermiin L.S."/>
            <person name="Skirmuntt E.C."/>
            <person name="Katzourakis A."/>
            <person name="Burkitt-Gray L."/>
            <person name="Ray D.A."/>
            <person name="Sullivan K.A.M."/>
            <person name="Roscito J.G."/>
            <person name="Kirilenko B.M."/>
            <person name="Davalos L.M."/>
            <person name="Corthals A.P."/>
            <person name="Power M.L."/>
            <person name="Jones G."/>
            <person name="Ransome R.D."/>
            <person name="Dechmann D.K.N."/>
            <person name="Locatelli A.G."/>
            <person name="Puechmaille S.J."/>
            <person name="Fedrigo O."/>
            <person name="Jarvis E.D."/>
            <person name="Hiller M."/>
            <person name="Vernes S.C."/>
            <person name="Myers E.W."/>
            <person name="Teeling E.C."/>
        </authorList>
    </citation>
    <scope>NUCLEOTIDE SEQUENCE [LARGE SCALE GENOMIC DNA]</scope>
    <source>
        <strain evidence="2">MRouAeg1</strain>
        <tissue evidence="2">Muscle</tissue>
    </source>
</reference>
<keyword evidence="3" id="KW-1185">Reference proteome</keyword>
<dbReference type="EMBL" id="JACASE010000003">
    <property type="protein sequence ID" value="KAF6485656.1"/>
    <property type="molecule type" value="Genomic_DNA"/>
</dbReference>
<proteinExistence type="predicted"/>
<comment type="caution">
    <text evidence="2">The sequence shown here is derived from an EMBL/GenBank/DDBJ whole genome shotgun (WGS) entry which is preliminary data.</text>
</comment>
<organism evidence="2 3">
    <name type="scientific">Rousettus aegyptiacus</name>
    <name type="common">Egyptian fruit bat</name>
    <name type="synonym">Pteropus aegyptiacus</name>
    <dbReference type="NCBI Taxonomy" id="9407"/>
    <lineage>
        <taxon>Eukaryota</taxon>
        <taxon>Metazoa</taxon>
        <taxon>Chordata</taxon>
        <taxon>Craniata</taxon>
        <taxon>Vertebrata</taxon>
        <taxon>Euteleostomi</taxon>
        <taxon>Mammalia</taxon>
        <taxon>Eutheria</taxon>
        <taxon>Laurasiatheria</taxon>
        <taxon>Chiroptera</taxon>
        <taxon>Yinpterochiroptera</taxon>
        <taxon>Pteropodoidea</taxon>
        <taxon>Pteropodidae</taxon>
        <taxon>Rousettinae</taxon>
        <taxon>Rousettus</taxon>
    </lineage>
</organism>
<evidence type="ECO:0000313" key="3">
    <source>
        <dbReference type="Proteomes" id="UP000593571"/>
    </source>
</evidence>
<gene>
    <name evidence="2" type="ORF">HJG63_010787</name>
</gene>
<sequence>MLIAACLRDMTMIKDKKPMGMAARRFQMLSPKSDPLGAWGPPPENQMQKGQSRQIQNKAPSSSRASRRARLCDPAQHGGPQGEEVSPTRSPGPELSPRHHSCLPRHDASSTGALSLEGGGRVNCHYPAWKVVPSEWAGAPTGAVILCEAHARQLTPPRVHDDSVSESRFQVIPTPAPLTHSRGGLSRMFRDRVSVTAQRSGSNSRARVLLRLSRDHGRDRCLVLQASQSHQGVKGQLGGRGICGDLKGKEESAWEAGDERCSRR</sequence>
<feature type="region of interest" description="Disordered" evidence="1">
    <location>
        <begin position="27"/>
        <end position="109"/>
    </location>
</feature>
<evidence type="ECO:0000313" key="2">
    <source>
        <dbReference type="EMBL" id="KAF6485656.1"/>
    </source>
</evidence>
<name>A0A7J8ILW7_ROUAE</name>
<dbReference type="AlphaFoldDB" id="A0A7J8ILW7"/>